<comment type="similarity">
    <text evidence="1">Belongs to the short-chain dehydrogenases/reductases (SDR) family.</text>
</comment>
<name>A0A090G592_MESPL</name>
<dbReference type="PROSITE" id="PS00061">
    <property type="entry name" value="ADH_SHORT"/>
    <property type="match status" value="1"/>
</dbReference>
<gene>
    <name evidence="2" type="primary">ucpA</name>
    <name evidence="2" type="ORF">MPL3365_230353</name>
</gene>
<dbReference type="NCBIfam" id="NF009466">
    <property type="entry name" value="PRK12826.1-2"/>
    <property type="match status" value="1"/>
</dbReference>
<dbReference type="FunFam" id="3.40.50.720:FF:000084">
    <property type="entry name" value="Short-chain dehydrogenase reductase"/>
    <property type="match status" value="1"/>
</dbReference>
<dbReference type="PRINTS" id="PR00080">
    <property type="entry name" value="SDRFAMILY"/>
</dbReference>
<protein>
    <submittedName>
        <fullName evidence="2">Putative oxidoredutase, sulfate metabolism protein</fullName>
    </submittedName>
</protein>
<dbReference type="PANTHER" id="PTHR42760">
    <property type="entry name" value="SHORT-CHAIN DEHYDROGENASES/REDUCTASES FAMILY MEMBER"/>
    <property type="match status" value="1"/>
</dbReference>
<dbReference type="AlphaFoldDB" id="A0A090G592"/>
<dbReference type="GO" id="GO:0016616">
    <property type="term" value="F:oxidoreductase activity, acting on the CH-OH group of donors, NAD or NADP as acceptor"/>
    <property type="evidence" value="ECO:0007669"/>
    <property type="project" value="TreeGrafter"/>
</dbReference>
<dbReference type="SUPFAM" id="SSF51735">
    <property type="entry name" value="NAD(P)-binding Rossmann-fold domains"/>
    <property type="match status" value="1"/>
</dbReference>
<dbReference type="Pfam" id="PF13561">
    <property type="entry name" value="adh_short_C2"/>
    <property type="match status" value="1"/>
</dbReference>
<proteinExistence type="inferred from homology"/>
<dbReference type="Proteomes" id="UP000046122">
    <property type="component" value="Unassembled WGS sequence"/>
</dbReference>
<dbReference type="InterPro" id="IPR020904">
    <property type="entry name" value="Sc_DH/Rdtase_CS"/>
</dbReference>
<dbReference type="PANTHER" id="PTHR42760:SF124">
    <property type="entry name" value="SHORT-CHAIN DEHYDROGENASE_REDUCTASE"/>
    <property type="match status" value="1"/>
</dbReference>
<dbReference type="InterPro" id="IPR036291">
    <property type="entry name" value="NAD(P)-bd_dom_sf"/>
</dbReference>
<dbReference type="PRINTS" id="PR00081">
    <property type="entry name" value="GDHRDH"/>
</dbReference>
<evidence type="ECO:0000313" key="3">
    <source>
        <dbReference type="Proteomes" id="UP000046122"/>
    </source>
</evidence>
<dbReference type="EMBL" id="CCNE01000016">
    <property type="protein sequence ID" value="CDX56647.1"/>
    <property type="molecule type" value="Genomic_DNA"/>
</dbReference>
<evidence type="ECO:0000256" key="1">
    <source>
        <dbReference type="ARBA" id="ARBA00006484"/>
    </source>
</evidence>
<dbReference type="CDD" id="cd05233">
    <property type="entry name" value="SDR_c"/>
    <property type="match status" value="1"/>
</dbReference>
<sequence>MEADMARLEGKTAVITGAADGIGHAIAEAMAREGAHVFLGDIADEAGEKFAAALRAAGRRADYVHCDVSQEADVAGLIDSAVKKTGHLDILVNNAAIAIGGMPVHEMTDEQWHRLIAVNLTSVFRGCKYALPHMIAQKSGSIINMASAQGHIGLDGWTAYAGAKGAVMAMTRQMAVEFGPLSIRVNSISPGTINTPMNDRLIKEIGGSLAKAWVKMHPLGRIGEPSEVAEAAVYLASDAAGFTTGTDLRVDGGLTAAPRYVPELL</sequence>
<accession>A0A090G592</accession>
<dbReference type="InterPro" id="IPR002347">
    <property type="entry name" value="SDR_fam"/>
</dbReference>
<dbReference type="NCBIfam" id="NF005559">
    <property type="entry name" value="PRK07231.1"/>
    <property type="match status" value="1"/>
</dbReference>
<organism evidence="2 3">
    <name type="scientific">Mesorhizobium plurifarium</name>
    <dbReference type="NCBI Taxonomy" id="69974"/>
    <lineage>
        <taxon>Bacteria</taxon>
        <taxon>Pseudomonadati</taxon>
        <taxon>Pseudomonadota</taxon>
        <taxon>Alphaproteobacteria</taxon>
        <taxon>Hyphomicrobiales</taxon>
        <taxon>Phyllobacteriaceae</taxon>
        <taxon>Mesorhizobium</taxon>
    </lineage>
</organism>
<reference evidence="2 3" key="1">
    <citation type="submission" date="2014-08" db="EMBL/GenBank/DDBJ databases">
        <authorList>
            <person name="Moulin Lionel"/>
        </authorList>
    </citation>
    <scope>NUCLEOTIDE SEQUENCE [LARGE SCALE GENOMIC DNA]</scope>
</reference>
<evidence type="ECO:0000313" key="2">
    <source>
        <dbReference type="EMBL" id="CDX56647.1"/>
    </source>
</evidence>
<dbReference type="Gene3D" id="3.40.50.720">
    <property type="entry name" value="NAD(P)-binding Rossmann-like Domain"/>
    <property type="match status" value="1"/>
</dbReference>